<comment type="subcellular location">
    <subcellularLocation>
        <location evidence="1">Cell membrane</location>
        <topology evidence="1">Multi-pass membrane protein</topology>
    </subcellularLocation>
</comment>
<dbReference type="FunFam" id="3.40.50.300:FF:000218">
    <property type="entry name" value="Multidrug ABC transporter ATP-binding protein"/>
    <property type="match status" value="1"/>
</dbReference>
<dbReference type="GO" id="GO:0016887">
    <property type="term" value="F:ATP hydrolysis activity"/>
    <property type="evidence" value="ECO:0007669"/>
    <property type="project" value="InterPro"/>
</dbReference>
<dbReference type="PROSITE" id="PS50893">
    <property type="entry name" value="ABC_TRANSPORTER_2"/>
    <property type="match status" value="1"/>
</dbReference>
<keyword evidence="4 10" id="KW-0067">ATP-binding</keyword>
<dbReference type="InterPro" id="IPR039421">
    <property type="entry name" value="Type_1_exporter"/>
</dbReference>
<dbReference type="InterPro" id="IPR003439">
    <property type="entry name" value="ABC_transporter-like_ATP-bd"/>
</dbReference>
<dbReference type="Pfam" id="PF00664">
    <property type="entry name" value="ABC_membrane"/>
    <property type="match status" value="1"/>
</dbReference>
<feature type="transmembrane region" description="Helical" evidence="7">
    <location>
        <begin position="73"/>
        <end position="95"/>
    </location>
</feature>
<dbReference type="RefSeq" id="WP_068768513.1">
    <property type="nucleotide sequence ID" value="NZ_CP109796.1"/>
</dbReference>
<feature type="transmembrane region" description="Helical" evidence="7">
    <location>
        <begin position="35"/>
        <end position="53"/>
    </location>
</feature>
<keyword evidence="11" id="KW-1185">Reference proteome</keyword>
<dbReference type="Pfam" id="PF00005">
    <property type="entry name" value="ABC_tran"/>
    <property type="match status" value="1"/>
</dbReference>
<dbReference type="PANTHER" id="PTHR24221">
    <property type="entry name" value="ATP-BINDING CASSETTE SUB-FAMILY B"/>
    <property type="match status" value="1"/>
</dbReference>
<dbReference type="SUPFAM" id="SSF90123">
    <property type="entry name" value="ABC transporter transmembrane region"/>
    <property type="match status" value="1"/>
</dbReference>
<dbReference type="SMART" id="SM00382">
    <property type="entry name" value="AAA"/>
    <property type="match status" value="1"/>
</dbReference>
<evidence type="ECO:0000313" key="10">
    <source>
        <dbReference type="EMBL" id="OAM91744.1"/>
    </source>
</evidence>
<organism evidence="10 11">
    <name type="scientific">Termitidicoccus mucosus</name>
    <dbReference type="NCBI Taxonomy" id="1184151"/>
    <lineage>
        <taxon>Bacteria</taxon>
        <taxon>Pseudomonadati</taxon>
        <taxon>Verrucomicrobiota</taxon>
        <taxon>Opitutia</taxon>
        <taxon>Opitutales</taxon>
        <taxon>Opitutaceae</taxon>
        <taxon>Termitidicoccus</taxon>
    </lineage>
</organism>
<dbReference type="InterPro" id="IPR011527">
    <property type="entry name" value="ABC1_TM_dom"/>
</dbReference>
<evidence type="ECO:0000256" key="3">
    <source>
        <dbReference type="ARBA" id="ARBA00022741"/>
    </source>
</evidence>
<keyword evidence="6 7" id="KW-0472">Membrane</keyword>
<dbReference type="GO" id="GO:0005886">
    <property type="term" value="C:plasma membrane"/>
    <property type="evidence" value="ECO:0007669"/>
    <property type="project" value="UniProtKB-SubCell"/>
</dbReference>
<dbReference type="PROSITE" id="PS50929">
    <property type="entry name" value="ABC_TM1F"/>
    <property type="match status" value="1"/>
</dbReference>
<reference evidence="10 11" key="1">
    <citation type="submission" date="2016-01" db="EMBL/GenBank/DDBJ databases">
        <title>High potential of lignocellulose degradation of a new Verrucomicrobia species.</title>
        <authorList>
            <person name="Wang Y."/>
            <person name="Shi Y."/>
            <person name="Qiu Z."/>
            <person name="Liu S."/>
            <person name="Yang H."/>
        </authorList>
    </citation>
    <scope>NUCLEOTIDE SEQUENCE [LARGE SCALE GENOMIC DNA]</scope>
    <source>
        <strain evidence="10 11">TSB47</strain>
    </source>
</reference>
<evidence type="ECO:0000256" key="5">
    <source>
        <dbReference type="ARBA" id="ARBA00022989"/>
    </source>
</evidence>
<accession>A0A178IPB1</accession>
<feature type="transmembrane region" description="Helical" evidence="7">
    <location>
        <begin position="176"/>
        <end position="194"/>
    </location>
</feature>
<dbReference type="GO" id="GO:0005524">
    <property type="term" value="F:ATP binding"/>
    <property type="evidence" value="ECO:0007669"/>
    <property type="project" value="UniProtKB-KW"/>
</dbReference>
<dbReference type="GO" id="GO:0140359">
    <property type="term" value="F:ABC-type transporter activity"/>
    <property type="evidence" value="ECO:0007669"/>
    <property type="project" value="InterPro"/>
</dbReference>
<dbReference type="STRING" id="1184151.AW736_01510"/>
<evidence type="ECO:0000256" key="6">
    <source>
        <dbReference type="ARBA" id="ARBA00023136"/>
    </source>
</evidence>
<feature type="transmembrane region" description="Helical" evidence="7">
    <location>
        <begin position="147"/>
        <end position="170"/>
    </location>
</feature>
<dbReference type="OrthoDB" id="9761126at2"/>
<evidence type="ECO:0000256" key="7">
    <source>
        <dbReference type="SAM" id="Phobius"/>
    </source>
</evidence>
<sequence>MSDTAHTHQEDEFHSRLDTGMWLKLFRRARAMPRYLVPLIATAIFIAAAETTLSFMNKWVIDGVDRLGRDAPFALYITAFLALAALTSGGVWVFIEMAGNLSNRLAHDIRRDGFDRLQELEFAFYDTRPVGWLISRLTSDCDRLARIIAWGTLDIVWGSVFVTMIAAALLWINWRLGLIVLSVLPPLAFVSYWFQKRMLLSAREIRKYNSRITAGYNESIQGVRTTKTLVREAANLGEFKELTTRMLDASVRNARQSSLYYPIVATLGALAGGLALWHGGVLVNTRFLGADFTVGTLILCVQLAGMFFHPINQMARILTEMQAAQAAGERVLGLLATEPKIKDGPAVLERVKAEEPKAANRADGNTPPISALSRSVRIPPAPDGLPARIDTVEFRDVTFRYENGPVVLQNFNLTVRAGDTIALVGPSGGGKSTIVSLVCRFYEPVSGSILINGIDYRERPLQWFQSQLGIVLQAPHLFKGSVRENIRYGRLGATDAEIENAARLVNAHGFITQLDRGYDTEVGAGGNRLSTGQKQLISFARALLADPQIFVMDEATSSIDTETEQLIQRGLETVFAGRISFVIAHRLSTIRNAARILVIGRGRIEESGTHAELLARRGHYHELYTSQFKRERLEAALNE</sequence>
<dbReference type="SUPFAM" id="SSF52540">
    <property type="entry name" value="P-loop containing nucleoside triphosphate hydrolases"/>
    <property type="match status" value="1"/>
</dbReference>
<dbReference type="PANTHER" id="PTHR24221:SF654">
    <property type="entry name" value="ATP-BINDING CASSETTE SUB-FAMILY B MEMBER 6"/>
    <property type="match status" value="1"/>
</dbReference>
<comment type="caution">
    <text evidence="10">The sequence shown here is derived from an EMBL/GenBank/DDBJ whole genome shotgun (WGS) entry which is preliminary data.</text>
</comment>
<gene>
    <name evidence="10" type="ORF">AW736_01510</name>
</gene>
<keyword evidence="2 7" id="KW-0812">Transmembrane</keyword>
<feature type="domain" description="ABC transmembrane type-1" evidence="9">
    <location>
        <begin position="39"/>
        <end position="323"/>
    </location>
</feature>
<name>A0A178IPB1_9BACT</name>
<dbReference type="InterPro" id="IPR003593">
    <property type="entry name" value="AAA+_ATPase"/>
</dbReference>
<evidence type="ECO:0000256" key="1">
    <source>
        <dbReference type="ARBA" id="ARBA00004651"/>
    </source>
</evidence>
<dbReference type="EMBL" id="LRRQ01000015">
    <property type="protein sequence ID" value="OAM91744.1"/>
    <property type="molecule type" value="Genomic_DNA"/>
</dbReference>
<dbReference type="InterPro" id="IPR036640">
    <property type="entry name" value="ABC1_TM_sf"/>
</dbReference>
<evidence type="ECO:0000259" key="8">
    <source>
        <dbReference type="PROSITE" id="PS50893"/>
    </source>
</evidence>
<evidence type="ECO:0000256" key="4">
    <source>
        <dbReference type="ARBA" id="ARBA00022840"/>
    </source>
</evidence>
<protein>
    <submittedName>
        <fullName evidence="10">ABC transporter ATP-binding protein</fullName>
    </submittedName>
</protein>
<feature type="transmembrane region" description="Helical" evidence="7">
    <location>
        <begin position="259"/>
        <end position="280"/>
    </location>
</feature>
<evidence type="ECO:0000256" key="2">
    <source>
        <dbReference type="ARBA" id="ARBA00022692"/>
    </source>
</evidence>
<dbReference type="InterPro" id="IPR027417">
    <property type="entry name" value="P-loop_NTPase"/>
</dbReference>
<feature type="transmembrane region" description="Helical" evidence="7">
    <location>
        <begin position="292"/>
        <end position="311"/>
    </location>
</feature>
<proteinExistence type="predicted"/>
<keyword evidence="3" id="KW-0547">Nucleotide-binding</keyword>
<dbReference type="Gene3D" id="1.20.1560.10">
    <property type="entry name" value="ABC transporter type 1, transmembrane domain"/>
    <property type="match status" value="1"/>
</dbReference>
<keyword evidence="5 7" id="KW-1133">Transmembrane helix</keyword>
<feature type="domain" description="ABC transporter" evidence="8">
    <location>
        <begin position="392"/>
        <end position="626"/>
    </location>
</feature>
<evidence type="ECO:0000313" key="11">
    <source>
        <dbReference type="Proteomes" id="UP000078486"/>
    </source>
</evidence>
<dbReference type="Proteomes" id="UP000078486">
    <property type="component" value="Unassembled WGS sequence"/>
</dbReference>
<evidence type="ECO:0000259" key="9">
    <source>
        <dbReference type="PROSITE" id="PS50929"/>
    </source>
</evidence>
<dbReference type="CDD" id="cd18540">
    <property type="entry name" value="ABC_6TM_exporter_like"/>
    <property type="match status" value="1"/>
</dbReference>
<dbReference type="AlphaFoldDB" id="A0A178IPB1"/>
<dbReference type="Gene3D" id="3.40.50.300">
    <property type="entry name" value="P-loop containing nucleotide triphosphate hydrolases"/>
    <property type="match status" value="1"/>
</dbReference>